<dbReference type="PANTHER" id="PTHR24364:SF16">
    <property type="entry name" value="TROPHOBLAST GLYCOPROTEIN-LIKE"/>
    <property type="match status" value="1"/>
</dbReference>
<keyword evidence="3" id="KW-0677">Repeat</keyword>
<dbReference type="Proteomes" id="UP000694892">
    <property type="component" value="Chromosome 2S"/>
</dbReference>
<keyword evidence="4" id="KW-1133">Transmembrane helix</keyword>
<evidence type="ECO:0000313" key="6">
    <source>
        <dbReference type="Proteomes" id="UP000694892"/>
    </source>
</evidence>
<dbReference type="PANTHER" id="PTHR24364">
    <property type="entry name" value="LP06937P"/>
    <property type="match status" value="1"/>
</dbReference>
<proteinExistence type="predicted"/>
<reference evidence="6" key="1">
    <citation type="journal article" date="2016" name="Nature">
        <title>Genome evolution in the allotetraploid frog Xenopus laevis.</title>
        <authorList>
            <person name="Session A.M."/>
            <person name="Uno Y."/>
            <person name="Kwon T."/>
            <person name="Chapman J.A."/>
            <person name="Toyoda A."/>
            <person name="Takahashi S."/>
            <person name="Fukui A."/>
            <person name="Hikosaka A."/>
            <person name="Suzuki A."/>
            <person name="Kondo M."/>
            <person name="van Heeringen S.J."/>
            <person name="Quigley I."/>
            <person name="Heinz S."/>
            <person name="Ogino H."/>
            <person name="Ochi H."/>
            <person name="Hellsten U."/>
            <person name="Lyons J.B."/>
            <person name="Simakov O."/>
            <person name="Putnam N."/>
            <person name="Stites J."/>
            <person name="Kuroki Y."/>
            <person name="Tanaka T."/>
            <person name="Michiue T."/>
            <person name="Watanabe M."/>
            <person name="Bogdanovic O."/>
            <person name="Lister R."/>
            <person name="Georgiou G."/>
            <person name="Paranjpe S.S."/>
            <person name="van Kruijsbergen I."/>
            <person name="Shu S."/>
            <person name="Carlson J."/>
            <person name="Kinoshita T."/>
            <person name="Ohta Y."/>
            <person name="Mawaribuchi S."/>
            <person name="Jenkins J."/>
            <person name="Grimwood J."/>
            <person name="Schmutz J."/>
            <person name="Mitros T."/>
            <person name="Mozaffari S.V."/>
            <person name="Suzuki Y."/>
            <person name="Haramoto Y."/>
            <person name="Yamamoto T.S."/>
            <person name="Takagi C."/>
            <person name="Heald R."/>
            <person name="Miller K."/>
            <person name="Haudenschild C."/>
            <person name="Kitzman J."/>
            <person name="Nakayama T."/>
            <person name="Izutsu Y."/>
            <person name="Robert J."/>
            <person name="Fortriede J."/>
            <person name="Burns K."/>
            <person name="Lotay V."/>
            <person name="Karimi K."/>
            <person name="Yasuoka Y."/>
            <person name="Dichmann D.S."/>
            <person name="Flajnik M.F."/>
            <person name="Houston D.W."/>
            <person name="Shendure J."/>
            <person name="DuPasquier L."/>
            <person name="Vize P.D."/>
            <person name="Zorn A.M."/>
            <person name="Ito M."/>
            <person name="Marcotte E.M."/>
            <person name="Wallingford J.B."/>
            <person name="Ito Y."/>
            <person name="Asashima M."/>
            <person name="Ueno N."/>
            <person name="Matsuda Y."/>
            <person name="Veenstra G.J."/>
            <person name="Fujiyama A."/>
            <person name="Harland R.M."/>
            <person name="Taira M."/>
            <person name="Rokhsar D.S."/>
        </authorList>
    </citation>
    <scope>NUCLEOTIDE SEQUENCE [LARGE SCALE GENOMIC DNA]</scope>
    <source>
        <strain evidence="6">J</strain>
    </source>
</reference>
<evidence type="ECO:0000256" key="3">
    <source>
        <dbReference type="ARBA" id="ARBA00022737"/>
    </source>
</evidence>
<evidence type="ECO:0008006" key="7">
    <source>
        <dbReference type="Google" id="ProtNLM"/>
    </source>
</evidence>
<keyword evidence="4" id="KW-0812">Transmembrane</keyword>
<evidence type="ECO:0000256" key="1">
    <source>
        <dbReference type="ARBA" id="ARBA00022614"/>
    </source>
</evidence>
<sequence length="108" mass="12592">MKMFLWLRNSSQALDAQSFKCYAPSSLNGTDIMNLKLEDIKCINEDLETALYVIFGIVLALMVLYLNRKGIKRWLNNIMEACRDQMEGYHYRYEQDSDPRRSNVSTGI</sequence>
<evidence type="ECO:0000256" key="2">
    <source>
        <dbReference type="ARBA" id="ARBA00022729"/>
    </source>
</evidence>
<keyword evidence="1" id="KW-0433">Leucine-rich repeat</keyword>
<dbReference type="InterPro" id="IPR052286">
    <property type="entry name" value="Wnt_signaling_inhibitor"/>
</dbReference>
<evidence type="ECO:0000313" key="5">
    <source>
        <dbReference type="EMBL" id="OCT92160.1"/>
    </source>
</evidence>
<name>A0A974DJ80_XENLA</name>
<dbReference type="GO" id="GO:0005886">
    <property type="term" value="C:plasma membrane"/>
    <property type="evidence" value="ECO:0007669"/>
    <property type="project" value="TreeGrafter"/>
</dbReference>
<dbReference type="AlphaFoldDB" id="A0A974DJ80"/>
<keyword evidence="2" id="KW-0732">Signal</keyword>
<feature type="transmembrane region" description="Helical" evidence="4">
    <location>
        <begin position="49"/>
        <end position="66"/>
    </location>
</feature>
<evidence type="ECO:0000256" key="4">
    <source>
        <dbReference type="SAM" id="Phobius"/>
    </source>
</evidence>
<dbReference type="GO" id="GO:0090090">
    <property type="term" value="P:negative regulation of canonical Wnt signaling pathway"/>
    <property type="evidence" value="ECO:0007669"/>
    <property type="project" value="TreeGrafter"/>
</dbReference>
<organism evidence="5 6">
    <name type="scientific">Xenopus laevis</name>
    <name type="common">African clawed frog</name>
    <dbReference type="NCBI Taxonomy" id="8355"/>
    <lineage>
        <taxon>Eukaryota</taxon>
        <taxon>Metazoa</taxon>
        <taxon>Chordata</taxon>
        <taxon>Craniata</taxon>
        <taxon>Vertebrata</taxon>
        <taxon>Euteleostomi</taxon>
        <taxon>Amphibia</taxon>
        <taxon>Batrachia</taxon>
        <taxon>Anura</taxon>
        <taxon>Pipoidea</taxon>
        <taxon>Pipidae</taxon>
        <taxon>Xenopodinae</taxon>
        <taxon>Xenopus</taxon>
        <taxon>Xenopus</taxon>
    </lineage>
</organism>
<gene>
    <name evidence="5" type="ORF">XELAEV_18015214mg</name>
</gene>
<protein>
    <recommendedName>
        <fullName evidence="7">Trophoblast glycoprotein</fullName>
    </recommendedName>
</protein>
<dbReference type="EMBL" id="CM004469">
    <property type="protein sequence ID" value="OCT92160.1"/>
    <property type="molecule type" value="Genomic_DNA"/>
</dbReference>
<accession>A0A974DJ80</accession>
<keyword evidence="4" id="KW-0472">Membrane</keyword>